<feature type="transmembrane region" description="Helical" evidence="6">
    <location>
        <begin position="369"/>
        <end position="391"/>
    </location>
</feature>
<feature type="transmembrane region" description="Helical" evidence="6">
    <location>
        <begin position="44"/>
        <end position="64"/>
    </location>
</feature>
<evidence type="ECO:0000256" key="4">
    <source>
        <dbReference type="ARBA" id="ARBA00022989"/>
    </source>
</evidence>
<dbReference type="SUPFAM" id="SSF103473">
    <property type="entry name" value="MFS general substrate transporter"/>
    <property type="match status" value="1"/>
</dbReference>
<sequence length="400" mass="40137">MTDHTAPSPRLRAYAAAASSARVADEMVAVAVVLLVLDRTGSPALAGAMVTAYTLPSIVSGPVLGAWLDRVPYRRAVLGASGVLLALTCAGLVLTVGRVPVVPFVLAALTGLALPLTSGGYSSLVPKLVATERLPRANAVDAATFNIGAIAGPALAGTVAAIASPAAAVWLIAVLALSGSVCTLFLPPVTGVSDDHHTSLLRTVRAGLTHLVHTPALRGATLTTVIGYGSVGVLATALPLRMQELGQDRAAAGYVWTAMEIGCLVAVVVLGRFIAGPHPQVTVVVSTAAFGVLMLCWPIVDSVTWTLTFAVAAGLAEGLALPAIMATRQRHTPGALLAQVSTTGASLKIGTFSLGAAAGGWLVPAAGPATAITVTAGLQLLAAALGVLAGVRRARPAGVR</sequence>
<feature type="transmembrane region" description="Helical" evidence="6">
    <location>
        <begin position="220"/>
        <end position="242"/>
    </location>
</feature>
<keyword evidence="8" id="KW-1185">Reference proteome</keyword>
<dbReference type="EMBL" id="RCDD01000002">
    <property type="protein sequence ID" value="RLK59412.1"/>
    <property type="molecule type" value="Genomic_DNA"/>
</dbReference>
<keyword evidence="3 6" id="KW-0812">Transmembrane</keyword>
<dbReference type="CDD" id="cd06173">
    <property type="entry name" value="MFS_MefA_like"/>
    <property type="match status" value="1"/>
</dbReference>
<dbReference type="InterPro" id="IPR011701">
    <property type="entry name" value="MFS"/>
</dbReference>
<name>A0A421B4P3_9PSEU</name>
<comment type="subcellular location">
    <subcellularLocation>
        <location evidence="1">Cell membrane</location>
        <topology evidence="1">Multi-pass membrane protein</topology>
    </subcellularLocation>
</comment>
<dbReference type="Pfam" id="PF07690">
    <property type="entry name" value="MFS_1"/>
    <property type="match status" value="1"/>
</dbReference>
<evidence type="ECO:0000313" key="7">
    <source>
        <dbReference type="EMBL" id="RLK59412.1"/>
    </source>
</evidence>
<keyword evidence="5 6" id="KW-0472">Membrane</keyword>
<dbReference type="OrthoDB" id="3690525at2"/>
<dbReference type="Gene3D" id="1.20.1250.20">
    <property type="entry name" value="MFS general substrate transporter like domains"/>
    <property type="match status" value="1"/>
</dbReference>
<keyword evidence="4 6" id="KW-1133">Transmembrane helix</keyword>
<dbReference type="PANTHER" id="PTHR23513">
    <property type="entry name" value="INTEGRAL MEMBRANE EFFLUX PROTEIN-RELATED"/>
    <property type="match status" value="1"/>
</dbReference>
<protein>
    <submittedName>
        <fullName evidence="7">Putative MFS family arabinose efflux permease</fullName>
    </submittedName>
</protein>
<dbReference type="GO" id="GO:0005886">
    <property type="term" value="C:plasma membrane"/>
    <property type="evidence" value="ECO:0007669"/>
    <property type="project" value="UniProtKB-SubCell"/>
</dbReference>
<gene>
    <name evidence="7" type="ORF">CLV68_3899</name>
</gene>
<feature type="transmembrane region" description="Helical" evidence="6">
    <location>
        <begin position="281"/>
        <end position="300"/>
    </location>
</feature>
<dbReference type="InterPro" id="IPR036259">
    <property type="entry name" value="MFS_trans_sf"/>
</dbReference>
<proteinExistence type="predicted"/>
<organism evidence="7 8">
    <name type="scientific">Actinokineospora cianjurensis</name>
    <dbReference type="NCBI Taxonomy" id="585224"/>
    <lineage>
        <taxon>Bacteria</taxon>
        <taxon>Bacillati</taxon>
        <taxon>Actinomycetota</taxon>
        <taxon>Actinomycetes</taxon>
        <taxon>Pseudonocardiales</taxon>
        <taxon>Pseudonocardiaceae</taxon>
        <taxon>Actinokineospora</taxon>
    </lineage>
</organism>
<dbReference type="InterPro" id="IPR001958">
    <property type="entry name" value="Tet-R_TetA/multi-R_MdtG-like"/>
</dbReference>
<dbReference type="RefSeq" id="WP_121392197.1">
    <property type="nucleotide sequence ID" value="NZ_RCDD01000002.1"/>
</dbReference>
<dbReference type="PANTHER" id="PTHR23513:SF11">
    <property type="entry name" value="STAPHYLOFERRIN A TRANSPORTER"/>
    <property type="match status" value="1"/>
</dbReference>
<dbReference type="AlphaFoldDB" id="A0A421B4P3"/>
<evidence type="ECO:0000256" key="1">
    <source>
        <dbReference type="ARBA" id="ARBA00004651"/>
    </source>
</evidence>
<feature type="transmembrane region" description="Helical" evidence="6">
    <location>
        <begin position="168"/>
        <end position="186"/>
    </location>
</feature>
<evidence type="ECO:0000256" key="2">
    <source>
        <dbReference type="ARBA" id="ARBA00022475"/>
    </source>
</evidence>
<evidence type="ECO:0000313" key="8">
    <source>
        <dbReference type="Proteomes" id="UP000282454"/>
    </source>
</evidence>
<feature type="transmembrane region" description="Helical" evidence="6">
    <location>
        <begin position="101"/>
        <end position="121"/>
    </location>
</feature>
<feature type="transmembrane region" description="Helical" evidence="6">
    <location>
        <begin position="142"/>
        <end position="162"/>
    </location>
</feature>
<evidence type="ECO:0000256" key="3">
    <source>
        <dbReference type="ARBA" id="ARBA00022692"/>
    </source>
</evidence>
<feature type="transmembrane region" description="Helical" evidence="6">
    <location>
        <begin position="254"/>
        <end position="274"/>
    </location>
</feature>
<dbReference type="PRINTS" id="PR01035">
    <property type="entry name" value="TCRTETA"/>
</dbReference>
<accession>A0A421B4P3</accession>
<evidence type="ECO:0000256" key="6">
    <source>
        <dbReference type="SAM" id="Phobius"/>
    </source>
</evidence>
<feature type="transmembrane region" description="Helical" evidence="6">
    <location>
        <begin position="76"/>
        <end position="95"/>
    </location>
</feature>
<comment type="caution">
    <text evidence="7">The sequence shown here is derived from an EMBL/GenBank/DDBJ whole genome shotgun (WGS) entry which is preliminary data.</text>
</comment>
<keyword evidence="2" id="KW-1003">Cell membrane</keyword>
<evidence type="ECO:0000256" key="5">
    <source>
        <dbReference type="ARBA" id="ARBA00023136"/>
    </source>
</evidence>
<reference evidence="7 8" key="1">
    <citation type="submission" date="2018-10" db="EMBL/GenBank/DDBJ databases">
        <title>Genomic Encyclopedia of Archaeal and Bacterial Type Strains, Phase II (KMG-II): from individual species to whole genera.</title>
        <authorList>
            <person name="Goeker M."/>
        </authorList>
    </citation>
    <scope>NUCLEOTIDE SEQUENCE [LARGE SCALE GENOMIC DNA]</scope>
    <source>
        <strain evidence="7 8">DSM 45657</strain>
    </source>
</reference>
<feature type="transmembrane region" description="Helical" evidence="6">
    <location>
        <begin position="306"/>
        <end position="324"/>
    </location>
</feature>
<dbReference type="GO" id="GO:0022857">
    <property type="term" value="F:transmembrane transporter activity"/>
    <property type="evidence" value="ECO:0007669"/>
    <property type="project" value="InterPro"/>
</dbReference>
<dbReference type="Proteomes" id="UP000282454">
    <property type="component" value="Unassembled WGS sequence"/>
</dbReference>